<dbReference type="PANTHER" id="PTHR46363:SF1">
    <property type="entry name" value="DEOXYRIBONUCLEASE TATDN2-RELATED"/>
    <property type="match status" value="1"/>
</dbReference>
<dbReference type="GO" id="GO:0051499">
    <property type="term" value="F:D-aminoacyl-tRNA deacylase activity"/>
    <property type="evidence" value="ECO:0007669"/>
    <property type="project" value="UniProtKB-EC"/>
</dbReference>
<gene>
    <name evidence="3" type="ORF">BLNAU_7314</name>
</gene>
<protein>
    <submittedName>
        <fullName evidence="3">D-aminoacyl-tRNA deacylase</fullName>
        <ecNumber evidence="3">3.1.1.96</ecNumber>
    </submittedName>
</protein>
<dbReference type="Gene3D" id="3.20.20.140">
    <property type="entry name" value="Metal-dependent hydrolases"/>
    <property type="match status" value="1"/>
</dbReference>
<dbReference type="PANTHER" id="PTHR46363">
    <property type="entry name" value="DEOXYRIBONUCLEASE TATDN2-RELATED"/>
    <property type="match status" value="1"/>
</dbReference>
<dbReference type="PROSITE" id="PS01137">
    <property type="entry name" value="TATD_1"/>
    <property type="match status" value="1"/>
</dbReference>
<dbReference type="PROSITE" id="PS01091">
    <property type="entry name" value="TATD_3"/>
    <property type="match status" value="1"/>
</dbReference>
<organism evidence="3 4">
    <name type="scientific">Blattamonas nauphoetae</name>
    <dbReference type="NCBI Taxonomy" id="2049346"/>
    <lineage>
        <taxon>Eukaryota</taxon>
        <taxon>Metamonada</taxon>
        <taxon>Preaxostyla</taxon>
        <taxon>Oxymonadida</taxon>
        <taxon>Blattamonas</taxon>
    </lineage>
</organism>
<dbReference type="EC" id="3.1.1.96" evidence="3"/>
<evidence type="ECO:0000256" key="1">
    <source>
        <dbReference type="ARBA" id="ARBA00022723"/>
    </source>
</evidence>
<dbReference type="InterPro" id="IPR018228">
    <property type="entry name" value="DNase_TatD-rel_CS"/>
</dbReference>
<evidence type="ECO:0000313" key="3">
    <source>
        <dbReference type="EMBL" id="KAK2957659.1"/>
    </source>
</evidence>
<dbReference type="SUPFAM" id="SSF51556">
    <property type="entry name" value="Metallo-dependent hydrolases"/>
    <property type="match status" value="1"/>
</dbReference>
<dbReference type="InterPro" id="IPR015991">
    <property type="entry name" value="TatD/YcfH-like"/>
</dbReference>
<dbReference type="CDD" id="cd01310">
    <property type="entry name" value="TatD_DNAse"/>
    <property type="match status" value="1"/>
</dbReference>
<sequence length="268" mass="30453">MTSLFVDTHTHIDSTLERSEYTKDFHSFRQEVICCEQCEKFIHISCEPTTLDVGWKIINENDEVFGAFGIHPHEAQHYTDEVEAKLREYITKGKETGKVVGFGEIGLDYHYNLSEQAVQKDVFIRQIKLALTFSLPIVLHLREADEDALHIIREYIPKDTFIHLHCYTSLPSLAASILAEYPHAYVGITGVVTFKSATNTHEVVKATPLNRLLLETDAPYMAPIPFRGKTCHSGMIPKIAEKIAALKGVAIDEVYTQIRQNTRDCYKI</sequence>
<dbReference type="InterPro" id="IPR032466">
    <property type="entry name" value="Metal_Hydrolase"/>
</dbReference>
<dbReference type="NCBIfam" id="TIGR00010">
    <property type="entry name" value="YchF/TatD family DNA exonuclease"/>
    <property type="match status" value="1"/>
</dbReference>
<comment type="caution">
    <text evidence="3">The sequence shown here is derived from an EMBL/GenBank/DDBJ whole genome shotgun (WGS) entry which is preliminary data.</text>
</comment>
<keyword evidence="1" id="KW-0479">Metal-binding</keyword>
<keyword evidence="2 3" id="KW-0378">Hydrolase</keyword>
<name>A0ABQ9Y1P5_9EUKA</name>
<dbReference type="EMBL" id="JARBJD010000044">
    <property type="protein sequence ID" value="KAK2957659.1"/>
    <property type="molecule type" value="Genomic_DNA"/>
</dbReference>
<dbReference type="InterPro" id="IPR001130">
    <property type="entry name" value="TatD-like"/>
</dbReference>
<proteinExistence type="predicted"/>
<reference evidence="3 4" key="1">
    <citation type="journal article" date="2022" name="bioRxiv">
        <title>Genomics of Preaxostyla Flagellates Illuminates Evolutionary Transitions and the Path Towards Mitochondrial Loss.</title>
        <authorList>
            <person name="Novak L.V.F."/>
            <person name="Treitli S.C."/>
            <person name="Pyrih J."/>
            <person name="Halakuc P."/>
            <person name="Pipaliya S.V."/>
            <person name="Vacek V."/>
            <person name="Brzon O."/>
            <person name="Soukal P."/>
            <person name="Eme L."/>
            <person name="Dacks J.B."/>
            <person name="Karnkowska A."/>
            <person name="Elias M."/>
            <person name="Hampl V."/>
        </authorList>
    </citation>
    <scope>NUCLEOTIDE SEQUENCE [LARGE SCALE GENOMIC DNA]</scope>
    <source>
        <strain evidence="3">NAU3</strain>
        <tissue evidence="3">Gut</tissue>
    </source>
</reference>
<accession>A0ABQ9Y1P5</accession>
<evidence type="ECO:0000256" key="2">
    <source>
        <dbReference type="ARBA" id="ARBA00022801"/>
    </source>
</evidence>
<dbReference type="Proteomes" id="UP001281761">
    <property type="component" value="Unassembled WGS sequence"/>
</dbReference>
<dbReference type="Pfam" id="PF01026">
    <property type="entry name" value="TatD_DNase"/>
    <property type="match status" value="1"/>
</dbReference>
<dbReference type="PIRSF" id="PIRSF005902">
    <property type="entry name" value="DNase_TatD"/>
    <property type="match status" value="1"/>
</dbReference>
<dbReference type="PROSITE" id="PS01090">
    <property type="entry name" value="TATD_2"/>
    <property type="match status" value="1"/>
</dbReference>
<evidence type="ECO:0000313" key="4">
    <source>
        <dbReference type="Proteomes" id="UP001281761"/>
    </source>
</evidence>
<keyword evidence="4" id="KW-1185">Reference proteome</keyword>